<dbReference type="InterPro" id="IPR050448">
    <property type="entry name" value="OpgB/LTA_synthase_biosynth"/>
</dbReference>
<dbReference type="InterPro" id="IPR017850">
    <property type="entry name" value="Alkaline_phosphatase_core_sf"/>
</dbReference>
<dbReference type="PROSITE" id="PS51257">
    <property type="entry name" value="PROKAR_LIPOPROTEIN"/>
    <property type="match status" value="1"/>
</dbReference>
<evidence type="ECO:0000256" key="5">
    <source>
        <dbReference type="ARBA" id="ARBA00022989"/>
    </source>
</evidence>
<keyword evidence="3" id="KW-1003">Cell membrane</keyword>
<dbReference type="GO" id="GO:0005886">
    <property type="term" value="C:plasma membrane"/>
    <property type="evidence" value="ECO:0007669"/>
    <property type="project" value="UniProtKB-SubCell"/>
</dbReference>
<organism evidence="9 10">
    <name type="scientific">Eubacterium plexicaudatum ASF492</name>
    <dbReference type="NCBI Taxonomy" id="1235802"/>
    <lineage>
        <taxon>Bacteria</taxon>
        <taxon>Bacillati</taxon>
        <taxon>Bacillota</taxon>
        <taxon>Clostridia</taxon>
        <taxon>Eubacteriales</taxon>
        <taxon>Eubacteriaceae</taxon>
        <taxon>Eubacterium</taxon>
    </lineage>
</organism>
<dbReference type="HOGENOM" id="CLU_014385_1_0_9"/>
<dbReference type="STRING" id="1235802.C823_00044"/>
<feature type="transmembrane region" description="Helical" evidence="7">
    <location>
        <begin position="201"/>
        <end position="222"/>
    </location>
</feature>
<feature type="transmembrane region" description="Helical" evidence="7">
    <location>
        <begin position="400"/>
        <end position="417"/>
    </location>
</feature>
<evidence type="ECO:0000313" key="10">
    <source>
        <dbReference type="Proteomes" id="UP000012589"/>
    </source>
</evidence>
<dbReference type="Gene3D" id="3.40.720.10">
    <property type="entry name" value="Alkaline Phosphatase, subunit A"/>
    <property type="match status" value="1"/>
</dbReference>
<comment type="caution">
    <text evidence="9">The sequence shown here is derived from an EMBL/GenBank/DDBJ whole genome shotgun (WGS) entry which is preliminary data.</text>
</comment>
<dbReference type="InterPro" id="IPR000917">
    <property type="entry name" value="Sulfatase_N"/>
</dbReference>
<dbReference type="AlphaFoldDB" id="N2BHN0"/>
<dbReference type="PANTHER" id="PTHR47371">
    <property type="entry name" value="LIPOTEICHOIC ACID SYNTHASE"/>
    <property type="match status" value="1"/>
</dbReference>
<dbReference type="EMBL" id="AQFT01000001">
    <property type="protein sequence ID" value="EMZ39711.1"/>
    <property type="molecule type" value="Genomic_DNA"/>
</dbReference>
<evidence type="ECO:0000313" key="9">
    <source>
        <dbReference type="EMBL" id="EMZ39711.1"/>
    </source>
</evidence>
<dbReference type="Pfam" id="PF00884">
    <property type="entry name" value="Sulfatase"/>
    <property type="match status" value="1"/>
</dbReference>
<dbReference type="SUPFAM" id="SSF53649">
    <property type="entry name" value="Alkaline phosphatase-like"/>
    <property type="match status" value="1"/>
</dbReference>
<dbReference type="PANTHER" id="PTHR47371:SF3">
    <property type="entry name" value="PHOSPHOGLYCEROL TRANSFERASE I"/>
    <property type="match status" value="1"/>
</dbReference>
<sequence>MYERKRIRIETWNRMRITAACILLVMVLTAVYGCILCVKYKTVSIGREEFYGEQNENLKDFTMEPDGLRSVSGDPWVAYALEDFTNIRLIELQLHGVEKEGMRGEIFDQDSGNSRQFTVRNGSNFVFYGWKAGEGKKNLRFDLVEEKGVCLDVASVVINSKAGIVLDIAARFGFLLICSLFIEGMLFLYADLKRTWQKLRVGVWLALQAVIAAAAFCILTFADRTPTEMIWVGILWLMQMCFGLAVIYEETPENRSDQKYRFAFVQESCFVMICIAMLEVSSGTAYDFTNPVEGVWNIALMWMAVAVLRILLQSFRLSIMMISILVTIWGAVNHYFYLFRNDPLQMSDILLAETAATVVGNYSYAVDSLLIFFFLSAGNLFVYVLLFYKKEKESTRVRQARIAGIFLVFLGTVAYTPNVSYWNMVRSTQTYGYLNAFVGYAKKDLQSQKPPGYSAQKVEEILKQYKQEEAVREWVDIIVVMNEAFSDLPAVYEFETDVDGMPFVHTLEKNTIKGNMLVSVFGGSTANTEYEFLTGNSMAFFRAGNVPYMQFVKGQQQSLASRCKELGYQTVAFHPSAAGNYNRDEVYPFFGFDAFFASKDRLTHQEKVREYMSDEADFKNVIEFYENRDTDRPFFMFNVTMQNHGGYSYDNSSVDVTVRPLREDLQCTQLMEYLSLIKKTDEAFEMLVNYFTRAEHKTVILMIGDHQPGLDSEVYDRMRKQGTQDVSGDKYTVPFILWGNFELFPTKFSGEDTPFISPGYLRQVLTEAAGLPSDSYEQFLSACREQYPALNGFGYFQADGVWHEIEEMPDDGLLGQYRMLQYANTFDKKTKKRFGK</sequence>
<feature type="transmembrane region" description="Helical" evidence="7">
    <location>
        <begin position="369"/>
        <end position="388"/>
    </location>
</feature>
<evidence type="ECO:0000256" key="3">
    <source>
        <dbReference type="ARBA" id="ARBA00022475"/>
    </source>
</evidence>
<name>N2BHN0_9FIRM</name>
<evidence type="ECO:0000256" key="4">
    <source>
        <dbReference type="ARBA" id="ARBA00022692"/>
    </source>
</evidence>
<keyword evidence="4 7" id="KW-0812">Transmembrane</keyword>
<protein>
    <recommendedName>
        <fullName evidence="8">Sulfatase N-terminal domain-containing protein</fullName>
    </recommendedName>
</protein>
<feature type="transmembrane region" description="Helical" evidence="7">
    <location>
        <begin position="319"/>
        <end position="338"/>
    </location>
</feature>
<evidence type="ECO:0000256" key="2">
    <source>
        <dbReference type="ARBA" id="ARBA00004936"/>
    </source>
</evidence>
<comment type="pathway">
    <text evidence="2">Cell wall biogenesis; lipoteichoic acid biosynthesis.</text>
</comment>
<keyword evidence="6 7" id="KW-0472">Membrane</keyword>
<dbReference type="PATRIC" id="fig|1235802.3.peg.44"/>
<evidence type="ECO:0000256" key="1">
    <source>
        <dbReference type="ARBA" id="ARBA00004651"/>
    </source>
</evidence>
<feature type="transmembrane region" description="Helical" evidence="7">
    <location>
        <begin position="294"/>
        <end position="312"/>
    </location>
</feature>
<evidence type="ECO:0000259" key="8">
    <source>
        <dbReference type="Pfam" id="PF00884"/>
    </source>
</evidence>
<feature type="transmembrane region" description="Helical" evidence="7">
    <location>
        <begin position="168"/>
        <end position="189"/>
    </location>
</feature>
<dbReference type="Proteomes" id="UP000012589">
    <property type="component" value="Unassembled WGS sequence"/>
</dbReference>
<feature type="domain" description="Sulfatase N-terminal" evidence="8">
    <location>
        <begin position="477"/>
        <end position="741"/>
    </location>
</feature>
<evidence type="ECO:0000256" key="6">
    <source>
        <dbReference type="ARBA" id="ARBA00023136"/>
    </source>
</evidence>
<dbReference type="eggNOG" id="COG1368">
    <property type="taxonomic scope" value="Bacteria"/>
</dbReference>
<keyword evidence="5 7" id="KW-1133">Transmembrane helix</keyword>
<evidence type="ECO:0000256" key="7">
    <source>
        <dbReference type="SAM" id="Phobius"/>
    </source>
</evidence>
<gene>
    <name evidence="9" type="ORF">C823_00044</name>
</gene>
<keyword evidence="10" id="KW-1185">Reference proteome</keyword>
<reference evidence="9 10" key="1">
    <citation type="journal article" date="2014" name="Genome Announc.">
        <title>Draft genome sequences of the altered schaedler flora, a defined bacterial community from gnotobiotic mice.</title>
        <authorList>
            <person name="Wannemuehler M.J."/>
            <person name="Overstreet A.M."/>
            <person name="Ward D.V."/>
            <person name="Phillips G.J."/>
        </authorList>
    </citation>
    <scope>NUCLEOTIDE SEQUENCE [LARGE SCALE GENOMIC DNA]</scope>
    <source>
        <strain evidence="9 10">ASF492</strain>
    </source>
</reference>
<feature type="transmembrane region" description="Helical" evidence="7">
    <location>
        <begin position="228"/>
        <end position="248"/>
    </location>
</feature>
<dbReference type="CDD" id="cd16015">
    <property type="entry name" value="LTA_synthase"/>
    <property type="match status" value="1"/>
</dbReference>
<comment type="subcellular location">
    <subcellularLocation>
        <location evidence="1">Cell membrane</location>
        <topology evidence="1">Multi-pass membrane protein</topology>
    </subcellularLocation>
</comment>
<proteinExistence type="predicted"/>
<accession>N2BHN0</accession>
<dbReference type="OrthoDB" id="243547at2"/>
<feature type="transmembrane region" description="Helical" evidence="7">
    <location>
        <begin position="260"/>
        <end position="282"/>
    </location>
</feature>